<reference evidence="4 5" key="2">
    <citation type="journal article" date="2019" name="G3 (Bethesda)">
        <title>Hybrid Assembly of the Genome of the Entomopathogenic Nematode Steinernema carpocapsae Identifies the X-Chromosome.</title>
        <authorList>
            <person name="Serra L."/>
            <person name="Macchietto M."/>
            <person name="Macias-Munoz A."/>
            <person name="McGill C.J."/>
            <person name="Rodriguez I.M."/>
            <person name="Rodriguez B."/>
            <person name="Murad R."/>
            <person name="Mortazavi A."/>
        </authorList>
    </citation>
    <scope>NUCLEOTIDE SEQUENCE [LARGE SCALE GENOMIC DNA]</scope>
    <source>
        <strain evidence="4 5">ALL</strain>
    </source>
</reference>
<organism evidence="4 5">
    <name type="scientific">Steinernema carpocapsae</name>
    <name type="common">Entomopathogenic nematode</name>
    <dbReference type="NCBI Taxonomy" id="34508"/>
    <lineage>
        <taxon>Eukaryota</taxon>
        <taxon>Metazoa</taxon>
        <taxon>Ecdysozoa</taxon>
        <taxon>Nematoda</taxon>
        <taxon>Chromadorea</taxon>
        <taxon>Rhabditida</taxon>
        <taxon>Tylenchina</taxon>
        <taxon>Panagrolaimomorpha</taxon>
        <taxon>Strongyloidoidea</taxon>
        <taxon>Steinernematidae</taxon>
        <taxon>Steinernema</taxon>
    </lineage>
</organism>
<name>A0A4U5PJ68_STECR</name>
<proteinExistence type="predicted"/>
<dbReference type="PROSITE" id="PS00018">
    <property type="entry name" value="EF_HAND_1"/>
    <property type="match status" value="1"/>
</dbReference>
<dbReference type="PROSITE" id="PS50222">
    <property type="entry name" value="EF_HAND_2"/>
    <property type="match status" value="2"/>
</dbReference>
<keyword evidence="5" id="KW-1185">Reference proteome</keyword>
<feature type="domain" description="EF-hand" evidence="3">
    <location>
        <begin position="37"/>
        <end position="72"/>
    </location>
</feature>
<accession>A0A4U5PJ68</accession>
<evidence type="ECO:0000256" key="2">
    <source>
        <dbReference type="SAM" id="SignalP"/>
    </source>
</evidence>
<dbReference type="SUPFAM" id="SSF47473">
    <property type="entry name" value="EF-hand"/>
    <property type="match status" value="1"/>
</dbReference>
<dbReference type="GO" id="GO:0005509">
    <property type="term" value="F:calcium ion binding"/>
    <property type="evidence" value="ECO:0007669"/>
    <property type="project" value="InterPro"/>
</dbReference>
<evidence type="ECO:0000256" key="1">
    <source>
        <dbReference type="ARBA" id="ARBA00022837"/>
    </source>
</evidence>
<dbReference type="EMBL" id="AZBU02000002">
    <property type="protein sequence ID" value="TKR96543.1"/>
    <property type="molecule type" value="Genomic_DNA"/>
</dbReference>
<dbReference type="Gene3D" id="1.10.238.10">
    <property type="entry name" value="EF-hand"/>
    <property type="match status" value="1"/>
</dbReference>
<evidence type="ECO:0000313" key="4">
    <source>
        <dbReference type="EMBL" id="TKR96543.1"/>
    </source>
</evidence>
<dbReference type="OrthoDB" id="10445924at2759"/>
<dbReference type="SMART" id="SM00054">
    <property type="entry name" value="EFh"/>
    <property type="match status" value="2"/>
</dbReference>
<dbReference type="InterPro" id="IPR018247">
    <property type="entry name" value="EF_Hand_1_Ca_BS"/>
</dbReference>
<dbReference type="AlphaFoldDB" id="A0A4U5PJ68"/>
<dbReference type="InterPro" id="IPR002048">
    <property type="entry name" value="EF_hand_dom"/>
</dbReference>
<dbReference type="InterPro" id="IPR011992">
    <property type="entry name" value="EF-hand-dom_pair"/>
</dbReference>
<comment type="caution">
    <text evidence="4">The sequence shown here is derived from an EMBL/GenBank/DDBJ whole genome shotgun (WGS) entry which is preliminary data.</text>
</comment>
<reference evidence="4 5" key="1">
    <citation type="journal article" date="2015" name="Genome Biol.">
        <title>Comparative genomics of Steinernema reveals deeply conserved gene regulatory networks.</title>
        <authorList>
            <person name="Dillman A.R."/>
            <person name="Macchietto M."/>
            <person name="Porter C.F."/>
            <person name="Rogers A."/>
            <person name="Williams B."/>
            <person name="Antoshechkin I."/>
            <person name="Lee M.M."/>
            <person name="Goodwin Z."/>
            <person name="Lu X."/>
            <person name="Lewis E.E."/>
            <person name="Goodrich-Blair H."/>
            <person name="Stock S.P."/>
            <person name="Adams B.J."/>
            <person name="Sternberg P.W."/>
            <person name="Mortazavi A."/>
        </authorList>
    </citation>
    <scope>NUCLEOTIDE SEQUENCE [LARGE SCALE GENOMIC DNA]</scope>
    <source>
        <strain evidence="4 5">ALL</strain>
    </source>
</reference>
<protein>
    <recommendedName>
        <fullName evidence="3">EF-hand domain-containing protein</fullName>
    </recommendedName>
</protein>
<keyword evidence="1" id="KW-0106">Calcium</keyword>
<sequence>MRQFALIGFVFAAATLIAVVSARPNYSSEEEDDGYVTNDSFLHELFEEMDEDLDGLISRQEMQNLVQSFASFMFLATEDFPELKNEYLGFEDFANLFKGMSSPAFAPILSHHSHSAEPTRAELNALRLFRTRIQPSEPCERTKVHKPHRPLHPVELFNSYKTLRNQDHIEELFQEADTDRDGELTLPEIANLMKAYKMRIKNSEILLFFVRAMNARGVMKSVTGNDFRLFLESAARACHKHVTGDLVINKTLRDRCFVQQCLIENEKYRTYPLPNFHSQDKAALRKDLEYYASFVDEGNSVGQRNFNRLLRSKSFRVELKKPIFQC</sequence>
<evidence type="ECO:0000313" key="5">
    <source>
        <dbReference type="Proteomes" id="UP000298663"/>
    </source>
</evidence>
<feature type="signal peptide" evidence="2">
    <location>
        <begin position="1"/>
        <end position="22"/>
    </location>
</feature>
<keyword evidence="2" id="KW-0732">Signal</keyword>
<evidence type="ECO:0000259" key="3">
    <source>
        <dbReference type="PROSITE" id="PS50222"/>
    </source>
</evidence>
<gene>
    <name evidence="4" type="ORF">L596_010545</name>
</gene>
<dbReference type="Proteomes" id="UP000298663">
    <property type="component" value="Unassembled WGS sequence"/>
</dbReference>
<feature type="chain" id="PRO_5020787681" description="EF-hand domain-containing protein" evidence="2">
    <location>
        <begin position="23"/>
        <end position="326"/>
    </location>
</feature>
<feature type="domain" description="EF-hand" evidence="3">
    <location>
        <begin position="164"/>
        <end position="199"/>
    </location>
</feature>
<dbReference type="Pfam" id="PF13202">
    <property type="entry name" value="EF-hand_5"/>
    <property type="match status" value="2"/>
</dbReference>